<name>A0A0K2TQR2_LEPSM</name>
<reference evidence="9" key="1">
    <citation type="submission" date="2014-05" db="EMBL/GenBank/DDBJ databases">
        <authorList>
            <person name="Chronopoulou M."/>
        </authorList>
    </citation>
    <scope>NUCLEOTIDE SEQUENCE</scope>
    <source>
        <tissue evidence="9">Whole organism</tissue>
    </source>
</reference>
<keyword evidence="5" id="KW-0967">Endosome</keyword>
<accession>A0A0K2TQR2</accession>
<dbReference type="GO" id="GO:0045022">
    <property type="term" value="P:early endosome to late endosome transport"/>
    <property type="evidence" value="ECO:0007669"/>
    <property type="project" value="InterPro"/>
</dbReference>
<evidence type="ECO:0000256" key="1">
    <source>
        <dbReference type="ARBA" id="ARBA00004220"/>
    </source>
</evidence>
<evidence type="ECO:0000256" key="6">
    <source>
        <dbReference type="PROSITE-ProRule" id="PRU00221"/>
    </source>
</evidence>
<dbReference type="PROSITE" id="PS50896">
    <property type="entry name" value="LISH"/>
    <property type="match status" value="1"/>
</dbReference>
<organism evidence="9">
    <name type="scientific">Lepeophtheirus salmonis</name>
    <name type="common">Salmon louse</name>
    <name type="synonym">Caligus salmonis</name>
    <dbReference type="NCBI Taxonomy" id="72036"/>
    <lineage>
        <taxon>Eukaryota</taxon>
        <taxon>Metazoa</taxon>
        <taxon>Ecdysozoa</taxon>
        <taxon>Arthropoda</taxon>
        <taxon>Crustacea</taxon>
        <taxon>Multicrustacea</taxon>
        <taxon>Hexanauplia</taxon>
        <taxon>Copepoda</taxon>
        <taxon>Siphonostomatoida</taxon>
        <taxon>Caligidae</taxon>
        <taxon>Lepeophtheirus</taxon>
    </lineage>
</organism>
<dbReference type="EMBL" id="HACA01010651">
    <property type="protein sequence ID" value="CDW28012.1"/>
    <property type="molecule type" value="Transcribed_RNA"/>
</dbReference>
<evidence type="ECO:0000256" key="3">
    <source>
        <dbReference type="ARBA" id="ARBA00006128"/>
    </source>
</evidence>
<feature type="domain" description="ARMC9 CTLH-like" evidence="8">
    <location>
        <begin position="49"/>
        <end position="167"/>
    </location>
</feature>
<evidence type="ECO:0000256" key="4">
    <source>
        <dbReference type="ARBA" id="ARBA00021116"/>
    </source>
</evidence>
<dbReference type="GO" id="GO:0141039">
    <property type="term" value="F:phosphatidylinositol 3-kinase inhibitor activity"/>
    <property type="evidence" value="ECO:0007669"/>
    <property type="project" value="InterPro"/>
</dbReference>
<dbReference type="PROSITE" id="PS50082">
    <property type="entry name" value="WD_REPEATS_2"/>
    <property type="match status" value="1"/>
</dbReference>
<dbReference type="Pfam" id="PF00400">
    <property type="entry name" value="WD40"/>
    <property type="match status" value="2"/>
</dbReference>
<dbReference type="InterPro" id="IPR006594">
    <property type="entry name" value="LisH"/>
</dbReference>
<dbReference type="PANTHER" id="PTHR13083">
    <property type="entry name" value="WD REPEAT-CONTAINING PROTEIN 91"/>
    <property type="match status" value="1"/>
</dbReference>
<dbReference type="OrthoDB" id="193023at2759"/>
<dbReference type="SMART" id="SM00320">
    <property type="entry name" value="WD40"/>
    <property type="match status" value="5"/>
</dbReference>
<dbReference type="InterPro" id="IPR036322">
    <property type="entry name" value="WD40_repeat_dom_sf"/>
</dbReference>
<evidence type="ECO:0000313" key="9">
    <source>
        <dbReference type="EMBL" id="CDW28012.1"/>
    </source>
</evidence>
<feature type="region of interest" description="Disordered" evidence="7">
    <location>
        <begin position="257"/>
        <end position="294"/>
    </location>
</feature>
<dbReference type="InterPro" id="IPR039724">
    <property type="entry name" value="WDR91"/>
</dbReference>
<dbReference type="GO" id="GO:0031902">
    <property type="term" value="C:late endosome membrane"/>
    <property type="evidence" value="ECO:0007669"/>
    <property type="project" value="UniProtKB-SubCell"/>
</dbReference>
<comment type="similarity">
    <text evidence="3">Belongs to the WD repeat WDR91 family.</text>
</comment>
<feature type="repeat" description="WD" evidence="6">
    <location>
        <begin position="341"/>
        <end position="373"/>
    </location>
</feature>
<dbReference type="GO" id="GO:0031901">
    <property type="term" value="C:early endosome membrane"/>
    <property type="evidence" value="ECO:0007669"/>
    <property type="project" value="UniProtKB-SubCell"/>
</dbReference>
<feature type="compositionally biased region" description="Polar residues" evidence="7">
    <location>
        <begin position="257"/>
        <end position="281"/>
    </location>
</feature>
<proteinExistence type="inferred from homology"/>
<dbReference type="InterPro" id="IPR001680">
    <property type="entry name" value="WD40_rpt"/>
</dbReference>
<dbReference type="GO" id="GO:0051898">
    <property type="term" value="P:negative regulation of phosphatidylinositol 3-kinase/protein kinase B signal transduction"/>
    <property type="evidence" value="ECO:0007669"/>
    <property type="project" value="InterPro"/>
</dbReference>
<dbReference type="InterPro" id="IPR056327">
    <property type="entry name" value="ARMC9_CTLH-like_dom"/>
</dbReference>
<keyword evidence="6" id="KW-0853">WD repeat</keyword>
<dbReference type="Pfam" id="PF23138">
    <property type="entry name" value="CTLH_Armc9"/>
    <property type="match status" value="1"/>
</dbReference>
<evidence type="ECO:0000256" key="5">
    <source>
        <dbReference type="ARBA" id="ARBA00022753"/>
    </source>
</evidence>
<dbReference type="AlphaFoldDB" id="A0A0K2TQR2"/>
<dbReference type="PROSITE" id="PS50294">
    <property type="entry name" value="WD_REPEATS_REGION"/>
    <property type="match status" value="1"/>
</dbReference>
<dbReference type="PANTHER" id="PTHR13083:SF3">
    <property type="entry name" value="WD REPEAT-CONTAINING PROTEIN 91"/>
    <property type="match status" value="1"/>
</dbReference>
<evidence type="ECO:0000256" key="2">
    <source>
        <dbReference type="ARBA" id="ARBA00004414"/>
    </source>
</evidence>
<feature type="compositionally biased region" description="Basic residues" evidence="7">
    <location>
        <begin position="284"/>
        <end position="294"/>
    </location>
</feature>
<dbReference type="SUPFAM" id="SSF50978">
    <property type="entry name" value="WD40 repeat-like"/>
    <property type="match status" value="1"/>
</dbReference>
<evidence type="ECO:0000256" key="7">
    <source>
        <dbReference type="SAM" id="MobiDB-lite"/>
    </source>
</evidence>
<evidence type="ECO:0000259" key="8">
    <source>
        <dbReference type="Pfam" id="PF23138"/>
    </source>
</evidence>
<sequence>MAQYGFIDDLIKEYLLFRGFSSTLKTFELELKTEKEKGFRVDRLVDQFLSMINNHDLHALKELWSHLSTRYFSRLDPARTASANRLETSLLKLYLVSCVQTRHSDKVKEFFDKMTPEIQGMSEWKEWFALPFIKNPEEVPTFAPFFSRTWQDTLILSLFNFLSILYSCLPPPRIAEFQNTSIKLRKLREDNEAMRRKILSFGQKGSSFKDVEELPFRATMSPPHVMDDFYIIAQEAPTSNNPSSKSLKSFLKNFTTPSSSQSQVLHPQKTVPLSTKSSPNGSVARKRSSSKTRHVPVRRVAAIPSVHQTEFNVASALMDDALKEPLLGGGLAYLPLSHGEFVEHRSEVTQVKFSSSGRIIISGDVDGIIKVWSPSPEDPQTLSTFISPSGITALDWVGNSEKNFVYGTTSGLIRICDHIDRSSVVDFQSKENGSIFHLTSSLSGSVFAVSSVGHEKTGSSYYIYDMKVGKVKNDFISITPTPTITCSAFNHNTTLSITGGMDGKIRVFDLRKNDCLSSWSVKDASPITSLQLSADENTVYVLTQDGYFSQWSLAQTGSKLSEQMLQDSYFNEGMYPRSAWGKQFAIMGKHLLCCSISGGVIYEKTPTLVKVLGLKGHESHATCVDWSGAGDGGGPCITADANGRVRGWTLLSR</sequence>
<dbReference type="InterPro" id="IPR015943">
    <property type="entry name" value="WD40/YVTN_repeat-like_dom_sf"/>
</dbReference>
<comment type="subcellular location">
    <subcellularLocation>
        <location evidence="1">Early endosome membrane</location>
        <topology evidence="1">Peripheral membrane protein</topology>
    </subcellularLocation>
    <subcellularLocation>
        <location evidence="2">Late endosome membrane</location>
    </subcellularLocation>
</comment>
<protein>
    <recommendedName>
        <fullName evidence="4">WD repeat-containing protein 91</fullName>
    </recommendedName>
</protein>
<dbReference type="Gene3D" id="2.130.10.10">
    <property type="entry name" value="YVTN repeat-like/Quinoprotein amine dehydrogenase"/>
    <property type="match status" value="2"/>
</dbReference>